<dbReference type="GO" id="GO:0001664">
    <property type="term" value="F:G protein-coupled receptor binding"/>
    <property type="evidence" value="ECO:0007669"/>
    <property type="project" value="TreeGrafter"/>
</dbReference>
<evidence type="ECO:0000256" key="8">
    <source>
        <dbReference type="SAM" id="MobiDB-lite"/>
    </source>
</evidence>
<keyword evidence="3 6" id="KW-0547">Nucleotide-binding</keyword>
<dbReference type="GO" id="GO:0003924">
    <property type="term" value="F:GTPase activity"/>
    <property type="evidence" value="ECO:0007669"/>
    <property type="project" value="InterPro"/>
</dbReference>
<gene>
    <name evidence="9" type="ORF">K437DRAFT_256563</name>
</gene>
<organism evidence="9 10">
    <name type="scientific">Tilletiaria anomala (strain ATCC 24038 / CBS 436.72 / UBC 951)</name>
    <dbReference type="NCBI Taxonomy" id="1037660"/>
    <lineage>
        <taxon>Eukaryota</taxon>
        <taxon>Fungi</taxon>
        <taxon>Dikarya</taxon>
        <taxon>Basidiomycota</taxon>
        <taxon>Ustilaginomycotina</taxon>
        <taxon>Exobasidiomycetes</taxon>
        <taxon>Georgefischeriales</taxon>
        <taxon>Tilletiariaceae</taxon>
        <taxon>Tilletiaria</taxon>
    </lineage>
</organism>
<dbReference type="GO" id="GO:0046872">
    <property type="term" value="F:metal ion binding"/>
    <property type="evidence" value="ECO:0007669"/>
    <property type="project" value="UniProtKB-KW"/>
</dbReference>
<dbReference type="InterPro" id="IPR011025">
    <property type="entry name" value="GproteinA_insert"/>
</dbReference>
<accession>A0A066W3W0</accession>
<proteinExistence type="inferred from homology"/>
<feature type="compositionally biased region" description="Polar residues" evidence="8">
    <location>
        <begin position="295"/>
        <end position="304"/>
    </location>
</feature>
<dbReference type="EMBL" id="JMSN01000042">
    <property type="protein sequence ID" value="KDN45450.1"/>
    <property type="molecule type" value="Genomic_DNA"/>
</dbReference>
<comment type="similarity">
    <text evidence="1">Belongs to the G-alpha family.</text>
</comment>
<evidence type="ECO:0000313" key="9">
    <source>
        <dbReference type="EMBL" id="KDN45450.1"/>
    </source>
</evidence>
<dbReference type="AlphaFoldDB" id="A0A066W3W0"/>
<feature type="compositionally biased region" description="Polar residues" evidence="8">
    <location>
        <begin position="271"/>
        <end position="284"/>
    </location>
</feature>
<dbReference type="SUPFAM" id="SSF47895">
    <property type="entry name" value="Transducin (alpha subunit), insertion domain"/>
    <property type="match status" value="1"/>
</dbReference>
<dbReference type="HOGENOM" id="CLU_014184_1_1_1"/>
<dbReference type="OrthoDB" id="5817230at2759"/>
<keyword evidence="4 6" id="KW-0342">GTP-binding</keyword>
<dbReference type="InParanoid" id="A0A066W3W0"/>
<dbReference type="GO" id="GO:0005525">
    <property type="term" value="F:GTP binding"/>
    <property type="evidence" value="ECO:0007669"/>
    <property type="project" value="UniProtKB-KW"/>
</dbReference>
<evidence type="ECO:0000256" key="5">
    <source>
        <dbReference type="ARBA" id="ARBA00023224"/>
    </source>
</evidence>
<keyword evidence="10" id="KW-1185">Reference proteome</keyword>
<name>A0A066W3W0_TILAU</name>
<dbReference type="RefSeq" id="XP_013243183.1">
    <property type="nucleotide sequence ID" value="XM_013387729.1"/>
</dbReference>
<dbReference type="PANTHER" id="PTHR10218">
    <property type="entry name" value="GTP-BINDING PROTEIN ALPHA SUBUNIT"/>
    <property type="match status" value="1"/>
</dbReference>
<feature type="region of interest" description="Disordered" evidence="8">
    <location>
        <begin position="271"/>
        <end position="336"/>
    </location>
</feature>
<feature type="region of interest" description="Disordered" evidence="8">
    <location>
        <begin position="193"/>
        <end position="231"/>
    </location>
</feature>
<keyword evidence="2 7" id="KW-0479">Metal-binding</keyword>
<feature type="binding site" evidence="6">
    <location>
        <position position="722"/>
    </location>
    <ligand>
        <name>GTP</name>
        <dbReference type="ChEBI" id="CHEBI:37565"/>
    </ligand>
</feature>
<comment type="caution">
    <text evidence="9">The sequence shown here is derived from an EMBL/GenBank/DDBJ whole genome shotgun (WGS) entry which is preliminary data.</text>
</comment>
<feature type="compositionally biased region" description="Low complexity" evidence="8">
    <location>
        <begin position="214"/>
        <end position="226"/>
    </location>
</feature>
<dbReference type="Gene3D" id="3.40.50.300">
    <property type="entry name" value="P-loop containing nucleotide triphosphate hydrolases"/>
    <property type="match status" value="2"/>
</dbReference>
<feature type="binding site" evidence="6">
    <location>
        <begin position="564"/>
        <end position="570"/>
    </location>
    <ligand>
        <name>GTP</name>
        <dbReference type="ChEBI" id="CHEBI:37565"/>
    </ligand>
</feature>
<sequence length="829" mass="90448">MVRLFSTRSRHGTFQGDPFAHFLQPPANESPEQQAARIAAEAHAKSLSDAIDQALQREAAAKRPPKNMADLQIILLGQSNAGKTTVLKQMRLMYDPRAHERERNCWKVIIYLNIIIAVRSLLDTLETFVQYHTSAATSRSPNLGGGNRSLPAILAQRKGPQALLLLRMRFAPLLTLELPLRRRLGALEDPEPLQCSKATRSPAAFPGDGLNWQPSPDASPSSTPDSGRNPQQQYRFVSHLGLRSSPRKPPKSAQHPPHVGRKSFFVSAATAQEQGSDVNGSSEGASAVGMGAHAMSQSNAQTQRPFYAHSAPGSDTSITSGSQQPRVPAWRASPRGNAQSALTNAALEAEASFDTYSSHGEFKYVHNDVDADSDSGVSLPTSMHKHRGVGGGDARARTRASAGVGAAVEPLPPKGRPGQIGDELVLRAGWQARISGRQPVKAAPRFTTLVRNALKVPQKAASIRSTAPTVAAIAVDVGVESLEGDEWGALAKNDEGEAASMLRMLCTDILNLWHGTDGESETADLLASVHSLGLLDHLGPTTYFLDHLTRVVQPEYVPTDQDILRARARTVGVTEETVTISHLRCHIFDVGGHRSQRAAWAQFFDDSQAIIFVAPLGSFDQCLVEDPSVNCLRDTLQLFQDVCRNRLLVRSALIVFMNKMDVLEEKLQAGVSFSRFHPKYEGHPLDSKEVCHWFHRRLVKTHDECSPPGAAKRELYIHRSIATVSQSLLLPALAAPAPMGRKCEGQSSGGLCLTLHLCPICVHFLAGHATHSDYYGKPVERFAHRLALLGRFAVNCSHTLTTNANKDTLTRIVIHLLYFAHLEDRPKLR</sequence>
<dbReference type="SUPFAM" id="SSF52540">
    <property type="entry name" value="P-loop containing nucleoside triphosphate hydrolases"/>
    <property type="match status" value="1"/>
</dbReference>
<keyword evidence="5" id="KW-0807">Transducer</keyword>
<dbReference type="GO" id="GO:0031683">
    <property type="term" value="F:G-protein beta/gamma-subunit complex binding"/>
    <property type="evidence" value="ECO:0007669"/>
    <property type="project" value="InterPro"/>
</dbReference>
<dbReference type="STRING" id="1037660.A0A066W3W0"/>
<evidence type="ECO:0000256" key="7">
    <source>
        <dbReference type="PIRSR" id="PIRSR601019-2"/>
    </source>
</evidence>
<dbReference type="Proteomes" id="UP000027361">
    <property type="component" value="Unassembled WGS sequence"/>
</dbReference>
<dbReference type="InterPro" id="IPR027417">
    <property type="entry name" value="P-loop_NTPase"/>
</dbReference>
<evidence type="ECO:0000313" key="10">
    <source>
        <dbReference type="Proteomes" id="UP000027361"/>
    </source>
</evidence>
<dbReference type="PROSITE" id="PS51882">
    <property type="entry name" value="G_ALPHA"/>
    <property type="match status" value="1"/>
</dbReference>
<feature type="binding site" evidence="6">
    <location>
        <begin position="658"/>
        <end position="661"/>
    </location>
    <ligand>
        <name>GTP</name>
        <dbReference type="ChEBI" id="CHEBI:37565"/>
    </ligand>
</feature>
<evidence type="ECO:0000256" key="6">
    <source>
        <dbReference type="PIRSR" id="PIRSR601019-1"/>
    </source>
</evidence>
<feature type="compositionally biased region" description="Polar residues" evidence="8">
    <location>
        <begin position="313"/>
        <end position="325"/>
    </location>
</feature>
<evidence type="ECO:0000256" key="2">
    <source>
        <dbReference type="ARBA" id="ARBA00022723"/>
    </source>
</evidence>
<dbReference type="FunFam" id="3.40.50.300:FF:000692">
    <property type="entry name" value="Guanine nucleotide-binding protein subunit alpha"/>
    <property type="match status" value="1"/>
</dbReference>
<dbReference type="GO" id="GO:0005834">
    <property type="term" value="C:heterotrimeric G-protein complex"/>
    <property type="evidence" value="ECO:0007669"/>
    <property type="project" value="TreeGrafter"/>
</dbReference>
<dbReference type="Pfam" id="PF00503">
    <property type="entry name" value="G-alpha"/>
    <property type="match status" value="2"/>
</dbReference>
<dbReference type="GeneID" id="25264460"/>
<dbReference type="SMART" id="SM00275">
    <property type="entry name" value="G_alpha"/>
    <property type="match status" value="1"/>
</dbReference>
<evidence type="ECO:0000256" key="3">
    <source>
        <dbReference type="ARBA" id="ARBA00022741"/>
    </source>
</evidence>
<dbReference type="GO" id="GO:0005737">
    <property type="term" value="C:cytoplasm"/>
    <property type="evidence" value="ECO:0007669"/>
    <property type="project" value="TreeGrafter"/>
</dbReference>
<evidence type="ECO:0000256" key="4">
    <source>
        <dbReference type="ARBA" id="ARBA00023134"/>
    </source>
</evidence>
<reference evidence="9 10" key="1">
    <citation type="submission" date="2014-05" db="EMBL/GenBank/DDBJ databases">
        <title>Draft genome sequence of a rare smut relative, Tilletiaria anomala UBC 951.</title>
        <authorList>
            <consortium name="DOE Joint Genome Institute"/>
            <person name="Toome M."/>
            <person name="Kuo A."/>
            <person name="Henrissat B."/>
            <person name="Lipzen A."/>
            <person name="Tritt A."/>
            <person name="Yoshinaga Y."/>
            <person name="Zane M."/>
            <person name="Barry K."/>
            <person name="Grigoriev I.V."/>
            <person name="Spatafora J.W."/>
            <person name="Aimea M.C."/>
        </authorList>
    </citation>
    <scope>NUCLEOTIDE SEQUENCE [LARGE SCALE GENOMIC DNA]</scope>
    <source>
        <strain evidence="9 10">UBC 951</strain>
    </source>
</reference>
<dbReference type="InterPro" id="IPR001019">
    <property type="entry name" value="Gprotein_alpha_su"/>
</dbReference>
<keyword evidence="7" id="KW-0460">Magnesium</keyword>
<evidence type="ECO:0000256" key="1">
    <source>
        <dbReference type="ARBA" id="ARBA00005804"/>
    </source>
</evidence>
<protein>
    <submittedName>
        <fullName evidence="9">G-alpha-domain-containing protein</fullName>
    </submittedName>
</protein>
<feature type="binding site" evidence="7">
    <location>
        <position position="570"/>
    </location>
    <ligand>
        <name>Mg(2+)</name>
        <dbReference type="ChEBI" id="CHEBI:18420"/>
    </ligand>
</feature>
<dbReference type="PANTHER" id="PTHR10218:SF360">
    <property type="entry name" value="GUANINE NUCLEOTIDE-BINDING PROTEIN SUBUNIT ALPHA HOMOLOG"/>
    <property type="match status" value="1"/>
</dbReference>
<dbReference type="GO" id="GO:0007188">
    <property type="term" value="P:adenylate cyclase-modulating G protein-coupled receptor signaling pathway"/>
    <property type="evidence" value="ECO:0007669"/>
    <property type="project" value="TreeGrafter"/>
</dbReference>